<name>A0A6A1UV50_9ROSI</name>
<dbReference type="InterPro" id="IPR037607">
    <property type="entry name" value="DGK"/>
</dbReference>
<protein>
    <recommendedName>
        <fullName evidence="3">diacylglycerol kinase (ATP)</fullName>
        <ecNumber evidence="3">2.7.1.107</ecNumber>
    </recommendedName>
</protein>
<evidence type="ECO:0000256" key="6">
    <source>
        <dbReference type="ARBA" id="ARBA00022777"/>
    </source>
</evidence>
<dbReference type="EMBL" id="RXIC02000026">
    <property type="protein sequence ID" value="KAB1204193.1"/>
    <property type="molecule type" value="Genomic_DNA"/>
</dbReference>
<dbReference type="GO" id="GO:0004143">
    <property type="term" value="F:ATP-dependent diacylglycerol kinase activity"/>
    <property type="evidence" value="ECO:0007669"/>
    <property type="project" value="UniProtKB-EC"/>
</dbReference>
<dbReference type="GO" id="GO:0007200">
    <property type="term" value="P:phospholipase C-activating G protein-coupled receptor signaling pathway"/>
    <property type="evidence" value="ECO:0007669"/>
    <property type="project" value="InterPro"/>
</dbReference>
<gene>
    <name evidence="10" type="ORF">CJ030_MR8G028274</name>
</gene>
<evidence type="ECO:0000256" key="1">
    <source>
        <dbReference type="ARBA" id="ARBA00009280"/>
    </source>
</evidence>
<evidence type="ECO:0000259" key="9">
    <source>
        <dbReference type="SMART" id="SM00045"/>
    </source>
</evidence>
<evidence type="ECO:0000313" key="10">
    <source>
        <dbReference type="EMBL" id="KAB1204193.1"/>
    </source>
</evidence>
<keyword evidence="4" id="KW-0808">Transferase</keyword>
<dbReference type="OrthoDB" id="242257at2759"/>
<evidence type="ECO:0000256" key="5">
    <source>
        <dbReference type="ARBA" id="ARBA00022741"/>
    </source>
</evidence>
<comment type="similarity">
    <text evidence="1">Belongs to the eukaryotic diacylglycerol kinase family.</text>
</comment>
<dbReference type="Proteomes" id="UP000516437">
    <property type="component" value="Chromosome 8"/>
</dbReference>
<dbReference type="InterPro" id="IPR016064">
    <property type="entry name" value="NAD/diacylglycerol_kinase_sf"/>
</dbReference>
<dbReference type="InterPro" id="IPR000756">
    <property type="entry name" value="Diacylglycerol_kin_accessory"/>
</dbReference>
<comment type="caution">
    <text evidence="10">The sequence shown here is derived from an EMBL/GenBank/DDBJ whole genome shotgun (WGS) entry which is preliminary data.</text>
</comment>
<keyword evidence="5" id="KW-0547">Nucleotide-binding</keyword>
<dbReference type="GO" id="GO:0005524">
    <property type="term" value="F:ATP binding"/>
    <property type="evidence" value="ECO:0007669"/>
    <property type="project" value="UniProtKB-KW"/>
</dbReference>
<evidence type="ECO:0000256" key="7">
    <source>
        <dbReference type="ARBA" id="ARBA00022840"/>
    </source>
</evidence>
<dbReference type="PANTHER" id="PTHR11255:SF115">
    <property type="entry name" value="DIACYLGLYCEROL KINASE 7"/>
    <property type="match status" value="1"/>
</dbReference>
<evidence type="ECO:0000256" key="4">
    <source>
        <dbReference type="ARBA" id="ARBA00022679"/>
    </source>
</evidence>
<organism evidence="10 11">
    <name type="scientific">Morella rubra</name>
    <name type="common">Chinese bayberry</name>
    <dbReference type="NCBI Taxonomy" id="262757"/>
    <lineage>
        <taxon>Eukaryota</taxon>
        <taxon>Viridiplantae</taxon>
        <taxon>Streptophyta</taxon>
        <taxon>Embryophyta</taxon>
        <taxon>Tracheophyta</taxon>
        <taxon>Spermatophyta</taxon>
        <taxon>Magnoliopsida</taxon>
        <taxon>eudicotyledons</taxon>
        <taxon>Gunneridae</taxon>
        <taxon>Pentapetalae</taxon>
        <taxon>rosids</taxon>
        <taxon>fabids</taxon>
        <taxon>Fagales</taxon>
        <taxon>Myricaceae</taxon>
        <taxon>Morella</taxon>
    </lineage>
</organism>
<evidence type="ECO:0000256" key="3">
    <source>
        <dbReference type="ARBA" id="ARBA00012133"/>
    </source>
</evidence>
<dbReference type="Pfam" id="PF00781">
    <property type="entry name" value="DAGK_cat"/>
    <property type="match status" value="1"/>
</dbReference>
<evidence type="ECO:0000256" key="8">
    <source>
        <dbReference type="ARBA" id="ARBA00023016"/>
    </source>
</evidence>
<dbReference type="AlphaFoldDB" id="A0A6A1UV50"/>
<evidence type="ECO:0000313" key="11">
    <source>
        <dbReference type="Proteomes" id="UP000516437"/>
    </source>
</evidence>
<dbReference type="GO" id="GO:0016020">
    <property type="term" value="C:membrane"/>
    <property type="evidence" value="ECO:0007669"/>
    <property type="project" value="TreeGrafter"/>
</dbReference>
<feature type="domain" description="Diacylglycerol kinase accessory" evidence="9">
    <location>
        <begin position="275"/>
        <end position="493"/>
    </location>
</feature>
<dbReference type="EC" id="2.7.1.107" evidence="3"/>
<proteinExistence type="inferred from homology"/>
<evidence type="ECO:0000256" key="2">
    <source>
        <dbReference type="ARBA" id="ARBA00011245"/>
    </source>
</evidence>
<keyword evidence="7" id="KW-0067">ATP-binding</keyword>
<dbReference type="InterPro" id="IPR001206">
    <property type="entry name" value="Diacylglycerol_kinase_cat_dom"/>
</dbReference>
<sequence>MASKSTGETTRIAARTSMVDSLRGCGLSGIRIEKAELQRRLLMPQYLRFAMRDSIRLKDPAAGETRLSERGAEEANVEPPEAPMVIFINARSGGRHGPMLKQRLQQLIAEEQVFDLADVKPHEFVRYGLKCLEMLAGLGDSCAKETRERIRVLNILISNIRTELLEQVAGGDGTVGWVLGSLGELKKQGREPFPPGGSFPFAWKSAVKRSLQKAITGRICRLDSWHIVLSMPGGKVVDPPPSLKPTEECALDEVADLGLEVEGELPEKVTCYEGVFYNYFSIGMDAQIAYGFHHLRNEKPYLAQGPIANKVRLNILTALSLSSIYALRYYTIIIRVNYRIKFLSNQGHLSLVIYSGYGCTQGWFFTPCLSNPNLRGLRNILRLHVKKVNCSEWEQIPVPSSVRAIVALNLHNYGSGRNPWGNLKPEYLEKRGFVEAHHDDGLLEIFGLKQGWHASFVMVELISAKHIAQAAAIRVEIRGGEWKDAYLQMDGEPWKQPMTNEYSTFVEIKKVPFQSLLISGE</sequence>
<accession>A0A6A1UV50</accession>
<reference evidence="10 11" key="1">
    <citation type="journal article" date="2019" name="Plant Biotechnol. J.">
        <title>The red bayberry genome and genetic basis of sex determination.</title>
        <authorList>
            <person name="Jia H.M."/>
            <person name="Jia H.J."/>
            <person name="Cai Q.L."/>
            <person name="Wang Y."/>
            <person name="Zhao H.B."/>
            <person name="Yang W.F."/>
            <person name="Wang G.Y."/>
            <person name="Li Y.H."/>
            <person name="Zhan D.L."/>
            <person name="Shen Y.T."/>
            <person name="Niu Q.F."/>
            <person name="Chang L."/>
            <person name="Qiu J."/>
            <person name="Zhao L."/>
            <person name="Xie H.B."/>
            <person name="Fu W.Y."/>
            <person name="Jin J."/>
            <person name="Li X.W."/>
            <person name="Jiao Y."/>
            <person name="Zhou C.C."/>
            <person name="Tu T."/>
            <person name="Chai C.Y."/>
            <person name="Gao J.L."/>
            <person name="Fan L.J."/>
            <person name="van de Weg E."/>
            <person name="Wang J.Y."/>
            <person name="Gao Z.S."/>
        </authorList>
    </citation>
    <scope>NUCLEOTIDE SEQUENCE [LARGE SCALE GENOMIC DNA]</scope>
    <source>
        <tissue evidence="10">Leaves</tissue>
    </source>
</reference>
<keyword evidence="6 10" id="KW-0418">Kinase</keyword>
<dbReference type="PANTHER" id="PTHR11255">
    <property type="entry name" value="DIACYLGLYCEROL KINASE"/>
    <property type="match status" value="1"/>
</dbReference>
<dbReference type="Pfam" id="PF00609">
    <property type="entry name" value="DAGK_acc"/>
    <property type="match status" value="2"/>
</dbReference>
<dbReference type="SUPFAM" id="SSF111331">
    <property type="entry name" value="NAD kinase/diacylglycerol kinase-like"/>
    <property type="match status" value="1"/>
</dbReference>
<keyword evidence="11" id="KW-1185">Reference proteome</keyword>
<keyword evidence="8" id="KW-0346">Stress response</keyword>
<dbReference type="SMART" id="SM00045">
    <property type="entry name" value="DAGKa"/>
    <property type="match status" value="1"/>
</dbReference>
<comment type="subunit">
    <text evidence="2">Monomer.</text>
</comment>